<dbReference type="InterPro" id="IPR025620">
    <property type="entry name" value="YlaH"/>
</dbReference>
<feature type="transmembrane region" description="Helical" evidence="1">
    <location>
        <begin position="65"/>
        <end position="84"/>
    </location>
</feature>
<dbReference type="Pfam" id="PF14036">
    <property type="entry name" value="YlaH"/>
    <property type="match status" value="1"/>
</dbReference>
<dbReference type="Proteomes" id="UP000053797">
    <property type="component" value="Unassembled WGS sequence"/>
</dbReference>
<keyword evidence="1" id="KW-1133">Transmembrane helix</keyword>
<sequence>MNAQAAVASDFPKYDIPFIAKLLGVGSDPNNIETGFYPLMITVVILTLVVFKLGFAKELAWWKSLIVYLLLAVFSAALTLVFWTWPIPEVLLAMVFVLGIYRFRMWMVKRERERTAS</sequence>
<proteinExistence type="predicted"/>
<evidence type="ECO:0000313" key="4">
    <source>
        <dbReference type="Proteomes" id="UP000053797"/>
    </source>
</evidence>
<dbReference type="OrthoDB" id="2680377at2"/>
<dbReference type="Proteomes" id="UP000072605">
    <property type="component" value="Unassembled WGS sequence"/>
</dbReference>
<organism evidence="2 4">
    <name type="scientific">Exiguobacterium indicum</name>
    <dbReference type="NCBI Taxonomy" id="296995"/>
    <lineage>
        <taxon>Bacteria</taxon>
        <taxon>Bacillati</taxon>
        <taxon>Bacillota</taxon>
        <taxon>Bacilli</taxon>
        <taxon>Bacillales</taxon>
        <taxon>Bacillales Family XII. Incertae Sedis</taxon>
        <taxon>Exiguobacterium</taxon>
    </lineage>
</organism>
<feature type="transmembrane region" description="Helical" evidence="1">
    <location>
        <begin position="35"/>
        <end position="53"/>
    </location>
</feature>
<evidence type="ECO:0000313" key="5">
    <source>
        <dbReference type="Proteomes" id="UP000072605"/>
    </source>
</evidence>
<evidence type="ECO:0000313" key="2">
    <source>
        <dbReference type="EMBL" id="KSU50524.1"/>
    </source>
</evidence>
<evidence type="ECO:0000256" key="1">
    <source>
        <dbReference type="SAM" id="Phobius"/>
    </source>
</evidence>
<name>A0A0V8GJU6_9BACL</name>
<accession>A0A0V8GJU6</accession>
<feature type="transmembrane region" description="Helical" evidence="1">
    <location>
        <begin position="90"/>
        <end position="107"/>
    </location>
</feature>
<gene>
    <name evidence="2" type="ORF">AS033_03840</name>
    <name evidence="3" type="ORF">RSA11_10280</name>
</gene>
<reference evidence="2 4" key="1">
    <citation type="journal article" date="2015" name="Int. J. Syst. Evol. Microbiol.">
        <title>Exiguobacterium enclense sp. nov., isolated from sediment.</title>
        <authorList>
            <person name="Dastager S.G."/>
            <person name="Mawlankar R."/>
            <person name="Sonalkar V.V."/>
            <person name="Thorat M.N."/>
            <person name="Mual P."/>
            <person name="Verma A."/>
            <person name="Krishnamurthi S."/>
            <person name="Tang S.K."/>
            <person name="Li W.J."/>
        </authorList>
    </citation>
    <scope>NUCLEOTIDE SEQUENCE [LARGE SCALE GENOMIC DNA]</scope>
    <source>
        <strain evidence="2 4">NIO-1109</strain>
    </source>
</reference>
<keyword evidence="1" id="KW-0472">Membrane</keyword>
<evidence type="ECO:0000313" key="3">
    <source>
        <dbReference type="EMBL" id="KTR26388.1"/>
    </source>
</evidence>
<keyword evidence="1" id="KW-0812">Transmembrane</keyword>
<reference evidence="3 5" key="2">
    <citation type="journal article" date="2016" name="Front. Microbiol.">
        <title>Genomic Resource of Rice Seed Associated Bacteria.</title>
        <authorList>
            <person name="Midha S."/>
            <person name="Bansal K."/>
            <person name="Sharma S."/>
            <person name="Kumar N."/>
            <person name="Patil P.P."/>
            <person name="Chaudhry V."/>
            <person name="Patil P.B."/>
        </authorList>
    </citation>
    <scope>NUCLEOTIDE SEQUENCE [LARGE SCALE GENOMIC DNA]</scope>
    <source>
        <strain evidence="3 5">RSA11</strain>
    </source>
</reference>
<dbReference type="EMBL" id="LNQL01000001">
    <property type="protein sequence ID" value="KSU50524.1"/>
    <property type="molecule type" value="Genomic_DNA"/>
</dbReference>
<comment type="caution">
    <text evidence="2">The sequence shown here is derived from an EMBL/GenBank/DDBJ whole genome shotgun (WGS) entry which is preliminary data.</text>
</comment>
<dbReference type="EMBL" id="LDQV01000024">
    <property type="protein sequence ID" value="KTR26388.1"/>
    <property type="molecule type" value="Genomic_DNA"/>
</dbReference>
<protein>
    <submittedName>
        <fullName evidence="3">Membrane protein</fullName>
    </submittedName>
</protein>
<dbReference type="AlphaFoldDB" id="A0A0V8GJU6"/>
<dbReference type="RefSeq" id="WP_058264776.1">
    <property type="nucleotide sequence ID" value="NZ_FMYN01000001.1"/>
</dbReference>